<dbReference type="InterPro" id="IPR004360">
    <property type="entry name" value="Glyas_Fos-R_dOase_dom"/>
</dbReference>
<dbReference type="PANTHER" id="PTHR33993:SF14">
    <property type="entry name" value="GB|AAF24581.1"/>
    <property type="match status" value="1"/>
</dbReference>
<dbReference type="EMBL" id="CP012332">
    <property type="protein sequence ID" value="AKU93134.1"/>
    <property type="molecule type" value="Genomic_DNA"/>
</dbReference>
<dbReference type="OrthoDB" id="9792323at2"/>
<evidence type="ECO:0000259" key="1">
    <source>
        <dbReference type="PROSITE" id="PS51819"/>
    </source>
</evidence>
<accession>A0A0K1PJ53</accession>
<dbReference type="PATRIC" id="fig|1391653.3.peg.3676"/>
<feature type="domain" description="VOC" evidence="1">
    <location>
        <begin position="136"/>
        <end position="254"/>
    </location>
</feature>
<dbReference type="STRING" id="1391653.AKJ08_3521"/>
<evidence type="ECO:0000313" key="2">
    <source>
        <dbReference type="EMBL" id="AKU93134.1"/>
    </source>
</evidence>
<reference evidence="2 3" key="1">
    <citation type="submission" date="2015-08" db="EMBL/GenBank/DDBJ databases">
        <authorList>
            <person name="Babu N.S."/>
            <person name="Beckwith C.J."/>
            <person name="Beseler K.G."/>
            <person name="Brison A."/>
            <person name="Carone J.V."/>
            <person name="Caskin T.P."/>
            <person name="Diamond M."/>
            <person name="Durham M.E."/>
            <person name="Foxe J.M."/>
            <person name="Go M."/>
            <person name="Henderson B.A."/>
            <person name="Jones I.B."/>
            <person name="McGettigan J.A."/>
            <person name="Micheletti S.J."/>
            <person name="Nasrallah M.E."/>
            <person name="Ortiz D."/>
            <person name="Piller C.R."/>
            <person name="Privatt S.R."/>
            <person name="Schneider S.L."/>
            <person name="Sharp S."/>
            <person name="Smith T.C."/>
            <person name="Stanton J.D."/>
            <person name="Ullery H.E."/>
            <person name="Wilson R.J."/>
            <person name="Serrano M.G."/>
            <person name="Buck G."/>
            <person name="Lee V."/>
            <person name="Wang Y."/>
            <person name="Carvalho R."/>
            <person name="Voegtly L."/>
            <person name="Shi R."/>
            <person name="Duckworth R."/>
            <person name="Johnson A."/>
            <person name="Loviza R."/>
            <person name="Walstead R."/>
            <person name="Shah Z."/>
            <person name="Kiflezghi M."/>
            <person name="Wade K."/>
            <person name="Ball S.L."/>
            <person name="Bradley K.W."/>
            <person name="Asai D.J."/>
            <person name="Bowman C.A."/>
            <person name="Russell D.A."/>
            <person name="Pope W.H."/>
            <person name="Jacobs-Sera D."/>
            <person name="Hendrix R.W."/>
            <person name="Hatfull G.F."/>
        </authorList>
    </citation>
    <scope>NUCLEOTIDE SEQUENCE [LARGE SCALE GENOMIC DNA]</scope>
    <source>
        <strain evidence="2 3">DSM 27710</strain>
    </source>
</reference>
<dbReference type="SUPFAM" id="SSF54593">
    <property type="entry name" value="Glyoxalase/Bleomycin resistance protein/Dihydroxybiphenyl dioxygenase"/>
    <property type="match status" value="2"/>
</dbReference>
<dbReference type="InterPro" id="IPR029068">
    <property type="entry name" value="Glyas_Bleomycin-R_OHBP_Dase"/>
</dbReference>
<evidence type="ECO:0000313" key="3">
    <source>
        <dbReference type="Proteomes" id="UP000055590"/>
    </source>
</evidence>
<gene>
    <name evidence="2" type="ORF">AKJ08_3521</name>
</gene>
<dbReference type="InterPro" id="IPR052164">
    <property type="entry name" value="Anthracycline_SecMetBiosynth"/>
</dbReference>
<feature type="domain" description="VOC" evidence="1">
    <location>
        <begin position="7"/>
        <end position="122"/>
    </location>
</feature>
<dbReference type="RefSeq" id="WP_050727201.1">
    <property type="nucleotide sequence ID" value="NZ_CP012332.1"/>
</dbReference>
<sequence length="257" mass="28121">MSAESARFVWYDLMTTNLEQARSFYTDVIGWKTRQWSDGKYEMWLAGENPVGGIGELPDEAKKAGALPHWLGFASTRDVDATVKKAQGLDAQVLVPGTDIPDVGRFAVLADPQGAVFAVFASKETGEMGQSQAAGNFSWAELNTTDWKAAWKFYSDLFGWKPTRSMDMGSEFGEYFMFGTDTEKSMGGMSNAASVMKAHPHWLHYINVKDIDGTVKKIEQKGGKVLNGPMEVPGGDRIAGCMDPQGAAFAIVEVKPR</sequence>
<dbReference type="Proteomes" id="UP000055590">
    <property type="component" value="Chromosome"/>
</dbReference>
<dbReference type="Pfam" id="PF00903">
    <property type="entry name" value="Glyoxalase"/>
    <property type="match status" value="2"/>
</dbReference>
<protein>
    <submittedName>
        <fullName evidence="2">Putative hydroxylase</fullName>
    </submittedName>
</protein>
<dbReference type="CDD" id="cd07247">
    <property type="entry name" value="SgaA_N_like"/>
    <property type="match status" value="2"/>
</dbReference>
<organism evidence="2 3">
    <name type="scientific">Vulgatibacter incomptus</name>
    <dbReference type="NCBI Taxonomy" id="1391653"/>
    <lineage>
        <taxon>Bacteria</taxon>
        <taxon>Pseudomonadati</taxon>
        <taxon>Myxococcota</taxon>
        <taxon>Myxococcia</taxon>
        <taxon>Myxococcales</taxon>
        <taxon>Cystobacterineae</taxon>
        <taxon>Vulgatibacteraceae</taxon>
        <taxon>Vulgatibacter</taxon>
    </lineage>
</organism>
<dbReference type="InterPro" id="IPR037523">
    <property type="entry name" value="VOC_core"/>
</dbReference>
<name>A0A0K1PJ53_9BACT</name>
<dbReference type="PANTHER" id="PTHR33993">
    <property type="entry name" value="GLYOXALASE-RELATED"/>
    <property type="match status" value="1"/>
</dbReference>
<dbReference type="PROSITE" id="PS51819">
    <property type="entry name" value="VOC"/>
    <property type="match status" value="2"/>
</dbReference>
<dbReference type="AlphaFoldDB" id="A0A0K1PJ53"/>
<dbReference type="Gene3D" id="3.10.180.10">
    <property type="entry name" value="2,3-Dihydroxybiphenyl 1,2-Dioxygenase, domain 1"/>
    <property type="match status" value="2"/>
</dbReference>
<keyword evidence="3" id="KW-1185">Reference proteome</keyword>
<proteinExistence type="predicted"/>
<dbReference type="KEGG" id="vin:AKJ08_3521"/>